<dbReference type="Gene3D" id="2.60.120.620">
    <property type="entry name" value="q2cbj1_9rhob like domain"/>
    <property type="match status" value="2"/>
</dbReference>
<dbReference type="InterPro" id="IPR005123">
    <property type="entry name" value="Oxoglu/Fe-dep_dioxygenase_dom"/>
</dbReference>
<dbReference type="GO" id="GO:0005509">
    <property type="term" value="F:calcium ion binding"/>
    <property type="evidence" value="ECO:0007669"/>
    <property type="project" value="InterPro"/>
</dbReference>
<dbReference type="OrthoDB" id="420380at2759"/>
<dbReference type="PANTHER" id="PTHR10869:SF246">
    <property type="entry name" value="TRANSMEMBRANE PROLYL 4-HYDROXYLASE"/>
    <property type="match status" value="1"/>
</dbReference>
<evidence type="ECO:0000256" key="7">
    <source>
        <dbReference type="ARBA" id="ARBA00023004"/>
    </source>
</evidence>
<dbReference type="SUPFAM" id="SSF47473">
    <property type="entry name" value="EF-hand"/>
    <property type="match status" value="1"/>
</dbReference>
<dbReference type="AlphaFoldDB" id="A0A3M6USH2"/>
<reference evidence="10 11" key="1">
    <citation type="journal article" date="2018" name="Sci. Rep.">
        <title>Comparative analysis of the Pocillopora damicornis genome highlights role of immune system in coral evolution.</title>
        <authorList>
            <person name="Cunning R."/>
            <person name="Bay R.A."/>
            <person name="Gillette P."/>
            <person name="Baker A.C."/>
            <person name="Traylor-Knowles N."/>
        </authorList>
    </citation>
    <scope>NUCLEOTIDE SEQUENCE [LARGE SCALE GENOMIC DNA]</scope>
    <source>
        <strain evidence="10">RSMAS</strain>
        <tissue evidence="10">Whole animal</tissue>
    </source>
</reference>
<evidence type="ECO:0000256" key="5">
    <source>
        <dbReference type="ARBA" id="ARBA00022964"/>
    </source>
</evidence>
<keyword evidence="3" id="KW-0106">Calcium</keyword>
<dbReference type="GO" id="GO:0005506">
    <property type="term" value="F:iron ion binding"/>
    <property type="evidence" value="ECO:0007669"/>
    <property type="project" value="InterPro"/>
</dbReference>
<comment type="cofactor">
    <cofactor evidence="1">
        <name>L-ascorbate</name>
        <dbReference type="ChEBI" id="CHEBI:38290"/>
    </cofactor>
</comment>
<evidence type="ECO:0000256" key="8">
    <source>
        <dbReference type="SAM" id="SignalP"/>
    </source>
</evidence>
<dbReference type="InterPro" id="IPR011992">
    <property type="entry name" value="EF-hand-dom_pair"/>
</dbReference>
<dbReference type="InterPro" id="IPR006620">
    <property type="entry name" value="Pro_4_hyd_alph"/>
</dbReference>
<dbReference type="Proteomes" id="UP000275408">
    <property type="component" value="Unassembled WGS sequence"/>
</dbReference>
<dbReference type="InterPro" id="IPR002048">
    <property type="entry name" value="EF_hand_dom"/>
</dbReference>
<evidence type="ECO:0000256" key="3">
    <source>
        <dbReference type="ARBA" id="ARBA00022837"/>
    </source>
</evidence>
<evidence type="ECO:0000256" key="4">
    <source>
        <dbReference type="ARBA" id="ARBA00022896"/>
    </source>
</evidence>
<dbReference type="Pfam" id="PF13640">
    <property type="entry name" value="2OG-FeII_Oxy_3"/>
    <property type="match status" value="1"/>
</dbReference>
<evidence type="ECO:0000256" key="6">
    <source>
        <dbReference type="ARBA" id="ARBA00023002"/>
    </source>
</evidence>
<comment type="caution">
    <text evidence="10">The sequence shown here is derived from an EMBL/GenBank/DDBJ whole genome shotgun (WGS) entry which is preliminary data.</text>
</comment>
<keyword evidence="5" id="KW-0223">Dioxygenase</keyword>
<feature type="chain" id="PRO_5018222882" description="Fe2OG dioxygenase domain-containing protein" evidence="8">
    <location>
        <begin position="21"/>
        <end position="408"/>
    </location>
</feature>
<dbReference type="PROSITE" id="PS51471">
    <property type="entry name" value="FE2OG_OXY"/>
    <property type="match status" value="1"/>
</dbReference>
<dbReference type="CDD" id="cd00051">
    <property type="entry name" value="EFh"/>
    <property type="match status" value="1"/>
</dbReference>
<keyword evidence="2" id="KW-0479">Metal-binding</keyword>
<name>A0A3M6USH2_POCDA</name>
<keyword evidence="11" id="KW-1185">Reference proteome</keyword>
<organism evidence="10 11">
    <name type="scientific">Pocillopora damicornis</name>
    <name type="common">Cauliflower coral</name>
    <name type="synonym">Millepora damicornis</name>
    <dbReference type="NCBI Taxonomy" id="46731"/>
    <lineage>
        <taxon>Eukaryota</taxon>
        <taxon>Metazoa</taxon>
        <taxon>Cnidaria</taxon>
        <taxon>Anthozoa</taxon>
        <taxon>Hexacorallia</taxon>
        <taxon>Scleractinia</taxon>
        <taxon>Astrocoeniina</taxon>
        <taxon>Pocilloporidae</taxon>
        <taxon>Pocillopora</taxon>
    </lineage>
</organism>
<dbReference type="GO" id="GO:0005783">
    <property type="term" value="C:endoplasmic reticulum"/>
    <property type="evidence" value="ECO:0007669"/>
    <property type="project" value="TreeGrafter"/>
</dbReference>
<feature type="signal peptide" evidence="8">
    <location>
        <begin position="1"/>
        <end position="20"/>
    </location>
</feature>
<protein>
    <recommendedName>
        <fullName evidence="9">Fe2OG dioxygenase domain-containing protein</fullName>
    </recommendedName>
</protein>
<keyword evidence="7" id="KW-0408">Iron</keyword>
<feature type="domain" description="Fe2OG dioxygenase" evidence="9">
    <location>
        <begin position="254"/>
        <end position="400"/>
    </location>
</feature>
<sequence>MSRSLLVVVTIFTQLISHDGFFVVSLASKTCSAKTEDCNLAEVDAAHPNLFMLDGVEVGHVQEVKLVEGRVHQLITKSLKPLLFEIPEFLSDEECEHIIKLAGKKGLFESTTLPEYEDDSAYSDEEKNENCKDLLSNDRDSDGKISTVEFSTFIKQEFSMSVSDADVDMMLQKINFDRDSDGLISEKECLKGNHVAFDKYMRYLEDNHPRERTRLSKQTWLRVTGSTDLVLRDLQRRQEKVIQLTKLPQFFIENSEDLQVVQYGVHGHYHAHYDSTNEWNGEASRCCFGNYSDNCSLCRFMTVLYYLNDVKRGGETAFPVADEKNINQTEIEKEDRTNLSIHCYDANVVVRPARGKAVMWYNHMISNVTGLLGTHDVRSLHGGCDVLEGSKWIANNWINAPFEWKEDS</sequence>
<evidence type="ECO:0000259" key="9">
    <source>
        <dbReference type="PROSITE" id="PS51471"/>
    </source>
</evidence>
<proteinExistence type="predicted"/>
<dbReference type="InterPro" id="IPR044862">
    <property type="entry name" value="Pro_4_hyd_alph_FE2OG_OXY"/>
</dbReference>
<evidence type="ECO:0000256" key="1">
    <source>
        <dbReference type="ARBA" id="ARBA00001961"/>
    </source>
</evidence>
<keyword evidence="4" id="KW-0847">Vitamin C</keyword>
<dbReference type="InterPro" id="IPR018247">
    <property type="entry name" value="EF_Hand_1_Ca_BS"/>
</dbReference>
<evidence type="ECO:0000313" key="11">
    <source>
        <dbReference type="Proteomes" id="UP000275408"/>
    </source>
</evidence>
<dbReference type="EMBL" id="RCHS01000826">
    <property type="protein sequence ID" value="RMX56602.1"/>
    <property type="molecule type" value="Genomic_DNA"/>
</dbReference>
<evidence type="ECO:0000313" key="10">
    <source>
        <dbReference type="EMBL" id="RMX56602.1"/>
    </source>
</evidence>
<dbReference type="InterPro" id="IPR045054">
    <property type="entry name" value="P4HA-like"/>
</dbReference>
<keyword evidence="8" id="KW-0732">Signal</keyword>
<dbReference type="SMART" id="SM00702">
    <property type="entry name" value="P4Hc"/>
    <property type="match status" value="1"/>
</dbReference>
<dbReference type="PANTHER" id="PTHR10869">
    <property type="entry name" value="PROLYL 4-HYDROXYLASE ALPHA SUBUNIT"/>
    <property type="match status" value="1"/>
</dbReference>
<dbReference type="GO" id="GO:0031418">
    <property type="term" value="F:L-ascorbic acid binding"/>
    <property type="evidence" value="ECO:0007669"/>
    <property type="project" value="UniProtKB-KW"/>
</dbReference>
<accession>A0A3M6USH2</accession>
<dbReference type="PROSITE" id="PS00018">
    <property type="entry name" value="EF_HAND_1"/>
    <property type="match status" value="1"/>
</dbReference>
<keyword evidence="6" id="KW-0560">Oxidoreductase</keyword>
<gene>
    <name evidence="10" type="ORF">pdam_00002406</name>
</gene>
<evidence type="ECO:0000256" key="2">
    <source>
        <dbReference type="ARBA" id="ARBA00022723"/>
    </source>
</evidence>
<dbReference type="GO" id="GO:0004656">
    <property type="term" value="F:procollagen-proline 4-dioxygenase activity"/>
    <property type="evidence" value="ECO:0007669"/>
    <property type="project" value="TreeGrafter"/>
</dbReference>